<protein>
    <submittedName>
        <fullName evidence="1">Uncharacterized protein</fullName>
    </submittedName>
</protein>
<proteinExistence type="predicted"/>
<accession>A0A2I0JDQ7</accession>
<organism evidence="1 2">
    <name type="scientific">Punica granatum</name>
    <name type="common">Pomegranate</name>
    <dbReference type="NCBI Taxonomy" id="22663"/>
    <lineage>
        <taxon>Eukaryota</taxon>
        <taxon>Viridiplantae</taxon>
        <taxon>Streptophyta</taxon>
        <taxon>Embryophyta</taxon>
        <taxon>Tracheophyta</taxon>
        <taxon>Spermatophyta</taxon>
        <taxon>Magnoliopsida</taxon>
        <taxon>eudicotyledons</taxon>
        <taxon>Gunneridae</taxon>
        <taxon>Pentapetalae</taxon>
        <taxon>rosids</taxon>
        <taxon>malvids</taxon>
        <taxon>Myrtales</taxon>
        <taxon>Lythraceae</taxon>
        <taxon>Punica</taxon>
    </lineage>
</organism>
<reference evidence="1 2" key="1">
    <citation type="submission" date="2017-11" db="EMBL/GenBank/DDBJ databases">
        <title>De-novo sequencing of pomegranate (Punica granatum L.) genome.</title>
        <authorList>
            <person name="Akparov Z."/>
            <person name="Amiraslanov A."/>
            <person name="Hajiyeva S."/>
            <person name="Abbasov M."/>
            <person name="Kaur K."/>
            <person name="Hamwieh A."/>
            <person name="Solovyev V."/>
            <person name="Salamov A."/>
            <person name="Braich B."/>
            <person name="Kosarev P."/>
            <person name="Mahmoud A."/>
            <person name="Hajiyev E."/>
            <person name="Babayeva S."/>
            <person name="Izzatullayeva V."/>
            <person name="Mammadov A."/>
            <person name="Mammadov A."/>
            <person name="Sharifova S."/>
            <person name="Ojaghi J."/>
            <person name="Eynullazada K."/>
            <person name="Bayramov B."/>
            <person name="Abdulazimova A."/>
            <person name="Shahmuradov I."/>
        </authorList>
    </citation>
    <scope>NUCLEOTIDE SEQUENCE [LARGE SCALE GENOMIC DNA]</scope>
    <source>
        <strain evidence="2">cv. AG2017</strain>
        <tissue evidence="1">Leaf</tissue>
    </source>
</reference>
<dbReference type="EMBL" id="PGOL01001786">
    <property type="protein sequence ID" value="PKI54347.1"/>
    <property type="molecule type" value="Genomic_DNA"/>
</dbReference>
<keyword evidence="2" id="KW-1185">Reference proteome</keyword>
<dbReference type="Proteomes" id="UP000233551">
    <property type="component" value="Unassembled WGS sequence"/>
</dbReference>
<dbReference type="AlphaFoldDB" id="A0A2I0JDQ7"/>
<evidence type="ECO:0000313" key="2">
    <source>
        <dbReference type="Proteomes" id="UP000233551"/>
    </source>
</evidence>
<evidence type="ECO:0000313" key="1">
    <source>
        <dbReference type="EMBL" id="PKI54347.1"/>
    </source>
</evidence>
<gene>
    <name evidence="1" type="ORF">CRG98_025262</name>
</gene>
<sequence length="103" mass="11608">MHEVHVRGSYNARMDVQRHGHAWERTQQVGNVSTDVWTSRKCGRAWACMHTSQKDVGAWLVGTRTRGWRARQARGRHAADARGVRGRGRACAAGARLALFTRE</sequence>
<name>A0A2I0JDQ7_PUNGR</name>
<comment type="caution">
    <text evidence="1">The sequence shown here is derived from an EMBL/GenBank/DDBJ whole genome shotgun (WGS) entry which is preliminary data.</text>
</comment>